<sequence>MARAEVLTLTLGESELEAGVWCPRCNLPSGWRAPLLGLSERGVTRLGTVARCIDCDQPL</sequence>
<dbReference type="RefSeq" id="YP_009292463.1">
    <property type="nucleotide sequence ID" value="NC_031122.1"/>
</dbReference>
<accession>A0A1B3B036</accession>
<evidence type="ECO:0000313" key="1">
    <source>
        <dbReference type="EMBL" id="AOE44351.1"/>
    </source>
</evidence>
<dbReference type="Proteomes" id="UP000201149">
    <property type="component" value="Segment"/>
</dbReference>
<evidence type="ECO:0000313" key="2">
    <source>
        <dbReference type="Proteomes" id="UP000201149"/>
    </source>
</evidence>
<name>A0A1B3B036_9CAUD</name>
<protein>
    <submittedName>
        <fullName evidence="1">Uncharacterized protein</fullName>
    </submittedName>
</protein>
<gene>
    <name evidence="1" type="primary">72</name>
    <name evidence="1" type="ORF">SEA_EYRE_72</name>
</gene>
<reference evidence="2" key="1">
    <citation type="submission" date="2016-07" db="EMBL/GenBank/DDBJ databases">
        <authorList>
            <person name="Florea S."/>
            <person name="Webb J.S."/>
            <person name="Jaromczyk J."/>
            <person name="Schardl C.L."/>
        </authorList>
    </citation>
    <scope>NUCLEOTIDE SEQUENCE [LARGE SCALE GENOMIC DNA]</scope>
</reference>
<dbReference type="KEGG" id="vg:29068977"/>
<dbReference type="GeneID" id="29068977"/>
<keyword evidence="2" id="KW-1185">Reference proteome</keyword>
<proteinExistence type="predicted"/>
<dbReference type="EMBL" id="KX557277">
    <property type="protein sequence ID" value="AOE44351.1"/>
    <property type="molecule type" value="Genomic_DNA"/>
</dbReference>
<organism evidence="1 2">
    <name type="scientific">Gordonia phage Eyre</name>
    <dbReference type="NCBI Taxonomy" id="1887646"/>
    <lineage>
        <taxon>Viruses</taxon>
        <taxon>Duplodnaviria</taxon>
        <taxon>Heunggongvirae</taxon>
        <taxon>Uroviricota</taxon>
        <taxon>Caudoviricetes</taxon>
        <taxon>Eyrevirus</taxon>
        <taxon>Eyrevirus eyre</taxon>
    </lineage>
</organism>
<dbReference type="OrthoDB" id="26946at10239"/>